<evidence type="ECO:0000313" key="1">
    <source>
        <dbReference type="EMBL" id="JAH42983.1"/>
    </source>
</evidence>
<accession>A0A0E9SR34</accession>
<dbReference type="EMBL" id="GBXM01065594">
    <property type="protein sequence ID" value="JAH42983.1"/>
    <property type="molecule type" value="Transcribed_RNA"/>
</dbReference>
<reference evidence="1" key="2">
    <citation type="journal article" date="2015" name="Fish Shellfish Immunol.">
        <title>Early steps in the European eel (Anguilla anguilla)-Vibrio vulnificus interaction in the gills: Role of the RtxA13 toxin.</title>
        <authorList>
            <person name="Callol A."/>
            <person name="Pajuelo D."/>
            <person name="Ebbesson L."/>
            <person name="Teles M."/>
            <person name="MacKenzie S."/>
            <person name="Amaro C."/>
        </authorList>
    </citation>
    <scope>NUCLEOTIDE SEQUENCE</scope>
</reference>
<reference evidence="1" key="1">
    <citation type="submission" date="2014-11" db="EMBL/GenBank/DDBJ databases">
        <authorList>
            <person name="Amaro Gonzalez C."/>
        </authorList>
    </citation>
    <scope>NUCLEOTIDE SEQUENCE</scope>
</reference>
<name>A0A0E9SR34_ANGAN</name>
<organism evidence="1">
    <name type="scientific">Anguilla anguilla</name>
    <name type="common">European freshwater eel</name>
    <name type="synonym">Muraena anguilla</name>
    <dbReference type="NCBI Taxonomy" id="7936"/>
    <lineage>
        <taxon>Eukaryota</taxon>
        <taxon>Metazoa</taxon>
        <taxon>Chordata</taxon>
        <taxon>Craniata</taxon>
        <taxon>Vertebrata</taxon>
        <taxon>Euteleostomi</taxon>
        <taxon>Actinopterygii</taxon>
        <taxon>Neopterygii</taxon>
        <taxon>Teleostei</taxon>
        <taxon>Anguilliformes</taxon>
        <taxon>Anguillidae</taxon>
        <taxon>Anguilla</taxon>
    </lineage>
</organism>
<dbReference type="AlphaFoldDB" id="A0A0E9SR34"/>
<sequence length="16" mass="1776">MPAAPLKVVFMKPPSY</sequence>
<protein>
    <submittedName>
        <fullName evidence="1">Uncharacterized protein</fullName>
    </submittedName>
</protein>
<proteinExistence type="predicted"/>